<feature type="compositionally biased region" description="Polar residues" evidence="1">
    <location>
        <begin position="43"/>
        <end position="65"/>
    </location>
</feature>
<dbReference type="STRING" id="1908237.BEN47_16725"/>
<feature type="region of interest" description="Disordered" evidence="1">
    <location>
        <begin position="42"/>
        <end position="65"/>
    </location>
</feature>
<reference evidence="2 3" key="1">
    <citation type="submission" date="2016-08" db="EMBL/GenBank/DDBJ databases">
        <title>Hymenobacter coccineus sp. nov., Hymenobacter lapidarius sp. nov. and Hymenobacter glacialis sp. nov., isolated from Antarctic soil.</title>
        <authorList>
            <person name="Sedlacek I."/>
            <person name="Kralova S."/>
            <person name="Kyrova K."/>
            <person name="Maslanova I."/>
            <person name="Stankova E."/>
            <person name="Vrbovska V."/>
            <person name="Nemec M."/>
            <person name="Bartak M."/>
            <person name="Svec P."/>
            <person name="Busse H.-J."/>
            <person name="Pantucek R."/>
        </authorList>
    </citation>
    <scope>NUCLEOTIDE SEQUENCE [LARGE SCALE GENOMIC DNA]</scope>
    <source>
        <strain evidence="2 3">CCM 8643</strain>
    </source>
</reference>
<gene>
    <name evidence="2" type="ORF">BEN47_16725</name>
</gene>
<dbReference type="EMBL" id="MDZB01000123">
    <property type="protein sequence ID" value="OGX84121.1"/>
    <property type="molecule type" value="Genomic_DNA"/>
</dbReference>
<sequence>MVQHRAPCPPAVARIPLAGRLSAAQIAAHNAFITAEAEPLRPLQQQVSQPSRFAGTNGTPYSTTI</sequence>
<evidence type="ECO:0000256" key="1">
    <source>
        <dbReference type="SAM" id="MobiDB-lite"/>
    </source>
</evidence>
<accession>A0A1G1SZV1</accession>
<name>A0A1G1SZV1_9BACT</name>
<protein>
    <submittedName>
        <fullName evidence="2">Uncharacterized protein</fullName>
    </submittedName>
</protein>
<evidence type="ECO:0000313" key="2">
    <source>
        <dbReference type="EMBL" id="OGX84121.1"/>
    </source>
</evidence>
<comment type="caution">
    <text evidence="2">The sequence shown here is derived from an EMBL/GenBank/DDBJ whole genome shotgun (WGS) entry which is preliminary data.</text>
</comment>
<keyword evidence="3" id="KW-1185">Reference proteome</keyword>
<organism evidence="2 3">
    <name type="scientific">Hymenobacter lapidarius</name>
    <dbReference type="NCBI Taxonomy" id="1908237"/>
    <lineage>
        <taxon>Bacteria</taxon>
        <taxon>Pseudomonadati</taxon>
        <taxon>Bacteroidota</taxon>
        <taxon>Cytophagia</taxon>
        <taxon>Cytophagales</taxon>
        <taxon>Hymenobacteraceae</taxon>
        <taxon>Hymenobacter</taxon>
    </lineage>
</organism>
<proteinExistence type="predicted"/>
<dbReference type="RefSeq" id="WP_070729024.1">
    <property type="nucleotide sequence ID" value="NZ_MDZB01000123.1"/>
</dbReference>
<dbReference type="Proteomes" id="UP000176294">
    <property type="component" value="Unassembled WGS sequence"/>
</dbReference>
<evidence type="ECO:0000313" key="3">
    <source>
        <dbReference type="Proteomes" id="UP000176294"/>
    </source>
</evidence>
<dbReference type="AlphaFoldDB" id="A0A1G1SZV1"/>